<evidence type="ECO:0000256" key="1">
    <source>
        <dbReference type="ARBA" id="ARBA00022603"/>
    </source>
</evidence>
<evidence type="ECO:0000256" key="4">
    <source>
        <dbReference type="ARBA" id="ARBA00022722"/>
    </source>
</evidence>
<dbReference type="InterPro" id="IPR050951">
    <property type="entry name" value="Retrovirus_Pol_polyprotein"/>
</dbReference>
<comment type="caution">
    <text evidence="10">The sequence shown here is derived from an EMBL/GenBank/DDBJ whole genome shotgun (WGS) entry which is preliminary data.</text>
</comment>
<keyword evidence="11" id="KW-1185">Reference proteome</keyword>
<evidence type="ECO:0000313" key="11">
    <source>
        <dbReference type="Proteomes" id="UP001190700"/>
    </source>
</evidence>
<organism evidence="10 11">
    <name type="scientific">Cymbomonas tetramitiformis</name>
    <dbReference type="NCBI Taxonomy" id="36881"/>
    <lineage>
        <taxon>Eukaryota</taxon>
        <taxon>Viridiplantae</taxon>
        <taxon>Chlorophyta</taxon>
        <taxon>Pyramimonadophyceae</taxon>
        <taxon>Pyramimonadales</taxon>
        <taxon>Pyramimonadaceae</taxon>
        <taxon>Cymbomonas</taxon>
    </lineage>
</organism>
<dbReference type="InterPro" id="IPR043502">
    <property type="entry name" value="DNA/RNA_pol_sf"/>
</dbReference>
<keyword evidence="1" id="KW-0489">Methyltransferase</keyword>
<dbReference type="Pfam" id="PF00145">
    <property type="entry name" value="DNA_methylase"/>
    <property type="match status" value="1"/>
</dbReference>
<dbReference type="SUPFAM" id="SSF53335">
    <property type="entry name" value="S-adenosyl-L-methionine-dependent methyltransferases"/>
    <property type="match status" value="1"/>
</dbReference>
<dbReference type="GO" id="GO:0032259">
    <property type="term" value="P:methylation"/>
    <property type="evidence" value="ECO:0007669"/>
    <property type="project" value="UniProtKB-KW"/>
</dbReference>
<proteinExistence type="predicted"/>
<dbReference type="EMBL" id="LGRX02033363">
    <property type="protein sequence ID" value="KAK3241603.1"/>
    <property type="molecule type" value="Genomic_DNA"/>
</dbReference>
<evidence type="ECO:0000256" key="3">
    <source>
        <dbReference type="ARBA" id="ARBA00022695"/>
    </source>
</evidence>
<evidence type="ECO:0000256" key="6">
    <source>
        <dbReference type="ARBA" id="ARBA00022801"/>
    </source>
</evidence>
<protein>
    <recommendedName>
        <fullName evidence="9">Reverse transcriptase RNase H-like domain-containing protein</fullName>
    </recommendedName>
</protein>
<dbReference type="CDD" id="cd09274">
    <property type="entry name" value="RNase_HI_RT_Ty3"/>
    <property type="match status" value="1"/>
</dbReference>
<sequence>MRRLWLLLDLHNIELQARYIRSAANKWANRLLRDPDLDDWKLNHRWFDWAEGAWGSYTVVDRFVSELSAELARRSLGKTEKQYASFQGEMLAVVWAIRTLRQYLHGVHFTLATYHSPLTTLMEKADLQGQHLRWAISLQEFDFTVQYRPGPKNENADVPSRYPRSTTVDETGARLEREGTHVLHAGVGERYVRGFCDSLCLALAEEPPVGEENTPEVQVANCCMLDIRRQLGTGTVHRLFDLHHREELECNRGELFDTDHPEMVRDSGRLKRAAWKALSLVQAVSGTHGEGTPAVYEDQCYRGEAIKKPLKIDTRVLGKGFFREAKQEGVVCYEPCGGLCAGLETLLRNGVKVNKYSYQDIAKDSQVVARASFPCLDLSPAGKLAGLSGKHSSLFYEVVRLLSTLQQLQEQKPAAYVLENVSPLAHRPGTNIRDEVFPYIASVVGQPISFDAARAGSYAHRLRAYWSNMFQNFQFDSVMAKVSRPRDRLVSAVLQAGWQPRPVATGDRAPYYVVNIVGEPLRALPTIMATRASRAFRAPRLGTVVRSKPGANFEEESREVDLVEKSRAMGYSAEELLKADGLSDERLAVSLGLAMDRMAMELLFAVAGSSRRGLPHSVESEQAADLPSRPVDVEDDRVSSGEPAQQSRQAMMAEWVTKSNVYTQRVAQTMSHRDWERRLQTMCSQGQKGRQGLGAPKPEKDTLPRTWQLSYLTKEEYVRKHGEQFVKAGSTPTFSVAVPAWKPPAKDMRLPRLKDTTRLTELEASVAELEADREKHRDVHEERWCMEWLKSKGTVEPPQEEARRVKKRA</sequence>
<dbReference type="Proteomes" id="UP001190700">
    <property type="component" value="Unassembled WGS sequence"/>
</dbReference>
<dbReference type="GO" id="GO:0003964">
    <property type="term" value="F:RNA-directed DNA polymerase activity"/>
    <property type="evidence" value="ECO:0007669"/>
    <property type="project" value="UniProtKB-KW"/>
</dbReference>
<dbReference type="SUPFAM" id="SSF56672">
    <property type="entry name" value="DNA/RNA polymerases"/>
    <property type="match status" value="1"/>
</dbReference>
<feature type="domain" description="Reverse transcriptase RNase H-like" evidence="9">
    <location>
        <begin position="72"/>
        <end position="141"/>
    </location>
</feature>
<dbReference type="InterPro" id="IPR001525">
    <property type="entry name" value="C5_MeTfrase"/>
</dbReference>
<dbReference type="PANTHER" id="PTHR37984:SF5">
    <property type="entry name" value="PROTEIN NYNRIN-LIKE"/>
    <property type="match status" value="1"/>
</dbReference>
<keyword evidence="7" id="KW-0695">RNA-directed DNA polymerase</keyword>
<dbReference type="InterPro" id="IPR029063">
    <property type="entry name" value="SAM-dependent_MTases_sf"/>
</dbReference>
<accession>A0AAE0BRT4</accession>
<keyword evidence="4" id="KW-0540">Nuclease</keyword>
<evidence type="ECO:0000259" key="9">
    <source>
        <dbReference type="Pfam" id="PF17917"/>
    </source>
</evidence>
<dbReference type="PANTHER" id="PTHR37984">
    <property type="entry name" value="PROTEIN CBG26694"/>
    <property type="match status" value="1"/>
</dbReference>
<keyword evidence="2" id="KW-0808">Transferase</keyword>
<keyword evidence="6" id="KW-0378">Hydrolase</keyword>
<dbReference type="Gene3D" id="3.40.50.150">
    <property type="entry name" value="Vaccinia Virus protein VP39"/>
    <property type="match status" value="1"/>
</dbReference>
<dbReference type="AlphaFoldDB" id="A0AAE0BRT4"/>
<keyword evidence="5" id="KW-0255">Endonuclease</keyword>
<dbReference type="GO" id="GO:0016787">
    <property type="term" value="F:hydrolase activity"/>
    <property type="evidence" value="ECO:0007669"/>
    <property type="project" value="UniProtKB-KW"/>
</dbReference>
<feature type="region of interest" description="Disordered" evidence="8">
    <location>
        <begin position="615"/>
        <end position="647"/>
    </location>
</feature>
<dbReference type="GO" id="GO:0008168">
    <property type="term" value="F:methyltransferase activity"/>
    <property type="evidence" value="ECO:0007669"/>
    <property type="project" value="UniProtKB-KW"/>
</dbReference>
<name>A0AAE0BRT4_9CHLO</name>
<evidence type="ECO:0000256" key="7">
    <source>
        <dbReference type="ARBA" id="ARBA00022918"/>
    </source>
</evidence>
<reference evidence="10 11" key="1">
    <citation type="journal article" date="2015" name="Genome Biol. Evol.">
        <title>Comparative Genomics of a Bacterivorous Green Alga Reveals Evolutionary Causalities and Consequences of Phago-Mixotrophic Mode of Nutrition.</title>
        <authorList>
            <person name="Burns J.A."/>
            <person name="Paasch A."/>
            <person name="Narechania A."/>
            <person name="Kim E."/>
        </authorList>
    </citation>
    <scope>NUCLEOTIDE SEQUENCE [LARGE SCALE GENOMIC DNA]</scope>
    <source>
        <strain evidence="10 11">PLY_AMNH</strain>
    </source>
</reference>
<evidence type="ECO:0000256" key="5">
    <source>
        <dbReference type="ARBA" id="ARBA00022759"/>
    </source>
</evidence>
<gene>
    <name evidence="10" type="ORF">CYMTET_48649</name>
</gene>
<dbReference type="Pfam" id="PF17917">
    <property type="entry name" value="RT_RNaseH"/>
    <property type="match status" value="1"/>
</dbReference>
<dbReference type="InterPro" id="IPR041373">
    <property type="entry name" value="RT_RNaseH"/>
</dbReference>
<evidence type="ECO:0000256" key="2">
    <source>
        <dbReference type="ARBA" id="ARBA00022679"/>
    </source>
</evidence>
<keyword evidence="3" id="KW-0548">Nucleotidyltransferase</keyword>
<evidence type="ECO:0000256" key="8">
    <source>
        <dbReference type="SAM" id="MobiDB-lite"/>
    </source>
</evidence>
<dbReference type="GO" id="GO:0004519">
    <property type="term" value="F:endonuclease activity"/>
    <property type="evidence" value="ECO:0007669"/>
    <property type="project" value="UniProtKB-KW"/>
</dbReference>
<evidence type="ECO:0000313" key="10">
    <source>
        <dbReference type="EMBL" id="KAK3241603.1"/>
    </source>
</evidence>